<evidence type="ECO:0000313" key="3">
    <source>
        <dbReference type="Proteomes" id="UP000319828"/>
    </source>
</evidence>
<dbReference type="InterPro" id="IPR053176">
    <property type="entry name" value="T6SS_TssE1-like"/>
</dbReference>
<gene>
    <name evidence="2" type="primary">tssE</name>
    <name evidence="2" type="ORF">FOF44_10780</name>
</gene>
<dbReference type="OrthoDB" id="119583at2"/>
<evidence type="ECO:0000259" key="1">
    <source>
        <dbReference type="Pfam" id="PF04965"/>
    </source>
</evidence>
<dbReference type="RefSeq" id="WP_144388355.1">
    <property type="nucleotide sequence ID" value="NZ_CANNCB010000029.1"/>
</dbReference>
<sequence>MTYIAPEECAFGISFLERLEANSKPLSMAEAPSLDDILISIRRNISDVLNTRMGAALSCPSLGLIDFNDATLKATDLSTTIRVAIKQCLNAYEPRLKNIEVLTSFDSFEAFALRFQIVAELNNDAIHRKVKLNLIIDQNKKYRVFQ</sequence>
<dbReference type="AlphaFoldDB" id="A0A557P5F2"/>
<dbReference type="Pfam" id="PF04965">
    <property type="entry name" value="GPW_gp25"/>
    <property type="match status" value="1"/>
</dbReference>
<dbReference type="PANTHER" id="PTHR38595">
    <property type="entry name" value="CYTOPLASMIC PROTEIN-RELATED"/>
    <property type="match status" value="1"/>
</dbReference>
<dbReference type="Gene3D" id="3.10.450.40">
    <property type="match status" value="1"/>
</dbReference>
<dbReference type="EMBL" id="VMKJ01000021">
    <property type="protein sequence ID" value="TVO35868.1"/>
    <property type="molecule type" value="Genomic_DNA"/>
</dbReference>
<reference evidence="2 3" key="1">
    <citation type="submission" date="2019-07" db="EMBL/GenBank/DDBJ databases">
        <title>The draft genome sequence of Vibrio algivorus M1486.</title>
        <authorList>
            <person name="Meng X."/>
        </authorList>
    </citation>
    <scope>NUCLEOTIDE SEQUENCE [LARGE SCALE GENOMIC DNA]</scope>
    <source>
        <strain evidence="2 3">M1486</strain>
    </source>
</reference>
<dbReference type="PANTHER" id="PTHR38595:SF2">
    <property type="entry name" value="TYPE VI SECRETION SYSTEM BASEPLATE SUBUNIT TSSE"/>
    <property type="match status" value="1"/>
</dbReference>
<protein>
    <submittedName>
        <fullName evidence="2">Type VI secretion system baseplate subunit TssE</fullName>
    </submittedName>
</protein>
<dbReference type="Proteomes" id="UP000319828">
    <property type="component" value="Unassembled WGS sequence"/>
</dbReference>
<proteinExistence type="predicted"/>
<comment type="caution">
    <text evidence="2">The sequence shown here is derived from an EMBL/GenBank/DDBJ whole genome shotgun (WGS) entry which is preliminary data.</text>
</comment>
<evidence type="ECO:0000313" key="2">
    <source>
        <dbReference type="EMBL" id="TVO35868.1"/>
    </source>
</evidence>
<organism evidence="2 3">
    <name type="scientific">Vibrio algivorus</name>
    <dbReference type="NCBI Taxonomy" id="1667024"/>
    <lineage>
        <taxon>Bacteria</taxon>
        <taxon>Pseudomonadati</taxon>
        <taxon>Pseudomonadota</taxon>
        <taxon>Gammaproteobacteria</taxon>
        <taxon>Vibrionales</taxon>
        <taxon>Vibrionaceae</taxon>
        <taxon>Vibrio</taxon>
    </lineage>
</organism>
<dbReference type="InterPro" id="IPR017737">
    <property type="entry name" value="TssE1-like"/>
</dbReference>
<accession>A0A557P5F2</accession>
<feature type="domain" description="IraD/Gp25-like" evidence="1">
    <location>
        <begin position="40"/>
        <end position="124"/>
    </location>
</feature>
<dbReference type="InterPro" id="IPR007048">
    <property type="entry name" value="IraD/Gp25-like"/>
</dbReference>
<dbReference type="SUPFAM" id="SSF160719">
    <property type="entry name" value="gpW/gp25-like"/>
    <property type="match status" value="1"/>
</dbReference>
<name>A0A557P5F2_9VIBR</name>
<dbReference type="NCBIfam" id="TIGR03357">
    <property type="entry name" value="VI_zyme"/>
    <property type="match status" value="1"/>
</dbReference>